<evidence type="ECO:0000313" key="10">
    <source>
        <dbReference type="EMBL" id="OBS26807.1"/>
    </source>
</evidence>
<name>A0A1B8B260_FUSPO</name>
<dbReference type="GO" id="GO:0016020">
    <property type="term" value="C:membrane"/>
    <property type="evidence" value="ECO:0007669"/>
    <property type="project" value="UniProtKB-SubCell"/>
</dbReference>
<organism evidence="10 11">
    <name type="scientific">Fusarium poae</name>
    <dbReference type="NCBI Taxonomy" id="36050"/>
    <lineage>
        <taxon>Eukaryota</taxon>
        <taxon>Fungi</taxon>
        <taxon>Dikarya</taxon>
        <taxon>Ascomycota</taxon>
        <taxon>Pezizomycotina</taxon>
        <taxon>Sordariomycetes</taxon>
        <taxon>Hypocreomycetidae</taxon>
        <taxon>Hypocreales</taxon>
        <taxon>Nectriaceae</taxon>
        <taxon>Fusarium</taxon>
    </lineage>
</organism>
<evidence type="ECO:0000256" key="7">
    <source>
        <dbReference type="SAM" id="MobiDB-lite"/>
    </source>
</evidence>
<keyword evidence="5 8" id="KW-1133">Transmembrane helix</keyword>
<accession>A0A1B8B260</accession>
<feature type="transmembrane region" description="Helical" evidence="8">
    <location>
        <begin position="436"/>
        <end position="455"/>
    </location>
</feature>
<comment type="caution">
    <text evidence="10">The sequence shown here is derived from an EMBL/GenBank/DDBJ whole genome shotgun (WGS) entry which is preliminary data.</text>
</comment>
<keyword evidence="6 8" id="KW-0472">Membrane</keyword>
<dbReference type="GO" id="GO:0006629">
    <property type="term" value="P:lipid metabolic process"/>
    <property type="evidence" value="ECO:0007669"/>
    <property type="project" value="InterPro"/>
</dbReference>
<feature type="transmembrane region" description="Helical" evidence="8">
    <location>
        <begin position="265"/>
        <end position="289"/>
    </location>
</feature>
<comment type="subcellular location">
    <subcellularLocation>
        <location evidence="1">Membrane</location>
        <topology evidence="1">Multi-pass membrane protein</topology>
    </subcellularLocation>
</comment>
<evidence type="ECO:0000313" key="11">
    <source>
        <dbReference type="Proteomes" id="UP000091967"/>
    </source>
</evidence>
<dbReference type="GO" id="GO:0008374">
    <property type="term" value="F:O-acyltransferase activity"/>
    <property type="evidence" value="ECO:0007669"/>
    <property type="project" value="InterPro"/>
</dbReference>
<keyword evidence="4 8" id="KW-0812">Transmembrane</keyword>
<evidence type="ECO:0000259" key="9">
    <source>
        <dbReference type="Pfam" id="PF13813"/>
    </source>
</evidence>
<protein>
    <recommendedName>
        <fullName evidence="9">Wax synthase domain-containing protein</fullName>
    </recommendedName>
</protein>
<evidence type="ECO:0000256" key="2">
    <source>
        <dbReference type="ARBA" id="ARBA00007282"/>
    </source>
</evidence>
<feature type="transmembrane region" description="Helical" evidence="8">
    <location>
        <begin position="33"/>
        <end position="52"/>
    </location>
</feature>
<dbReference type="EMBL" id="LYXU01000001">
    <property type="protein sequence ID" value="OBS26807.1"/>
    <property type="molecule type" value="Genomic_DNA"/>
</dbReference>
<feature type="transmembrane region" description="Helical" evidence="8">
    <location>
        <begin position="59"/>
        <end position="79"/>
    </location>
</feature>
<keyword evidence="3" id="KW-0808">Transferase</keyword>
<dbReference type="OMA" id="WHQTFRF"/>
<dbReference type="PANTHER" id="PTHR31595">
    <property type="entry name" value="LONG-CHAIN-ALCOHOL O-FATTY-ACYLTRANSFERASE 3-RELATED"/>
    <property type="match status" value="1"/>
</dbReference>
<reference evidence="10 11" key="1">
    <citation type="submission" date="2016-06" db="EMBL/GenBank/DDBJ databases">
        <title>Living apart together: crosstalk between the core and supernumerary genomes in a fungal plant pathogen.</title>
        <authorList>
            <person name="Vanheule A."/>
            <person name="Audenaert K."/>
            <person name="Warris S."/>
            <person name="Van De Geest H."/>
            <person name="Schijlen E."/>
            <person name="Hofte M."/>
            <person name="De Saeger S."/>
            <person name="Haesaert G."/>
            <person name="Waalwijk C."/>
            <person name="Van Der Lee T."/>
        </authorList>
    </citation>
    <scope>NUCLEOTIDE SEQUENCE [LARGE SCALE GENOMIC DNA]</scope>
    <source>
        <strain evidence="10 11">2516</strain>
    </source>
</reference>
<sequence length="542" mass="62383">MTVTSIPDLGNIARTEYKALFDTAIANGLKEPLVLPFCLLGPFLLPTIYLAIPHRNRPWLYHARWLIVAFVAVFDLYLIRYMSSFNVAPAYASGLMGIWGILANLNLLVWTNPQSDYARIIRVPKDKATTASSNGSTRNDLHDTNSNQENGLRQRKSRADAIAPSGDIGTRTKRQDLKDTICVWQKFPENGSFGERLNWTLDLATNFREVGWNCSISSVPRPDIPANNIHDGDPVSFKDMPVVSKSGYYRNLTEKEFVWTRLRKVFLLTFVLDFCSVFMVKDPYCTYGPDRDLPPPLFLQQLPPWLLQAYRELICLVGIYAAIDAIFNLHDLFQYYVMSYAYPMRGELWQYTNIFGPVSQILDRGIAGWWGATWHQTFRLQFIAPAKFLVDKGYLQKRTLTTQIVTMYVSFIQSGLLHGAGSISSMFPTKPWRAPVFFFIQPLGIIVQLLLLHTLDQNFPNVPRAARQVFNVVSTAVWLYFTAFFFTDDISSAGIWLLEPVPISPLRWLGFGHPDDHWWRWRRYLFPTWHSDKHWWKSGVQL</sequence>
<feature type="compositionally biased region" description="Polar residues" evidence="7">
    <location>
        <begin position="129"/>
        <end position="151"/>
    </location>
</feature>
<evidence type="ECO:0000256" key="3">
    <source>
        <dbReference type="ARBA" id="ARBA00022679"/>
    </source>
</evidence>
<comment type="similarity">
    <text evidence="2">Belongs to the wax synthase family.</text>
</comment>
<dbReference type="Pfam" id="PF13813">
    <property type="entry name" value="MBOAT_2"/>
    <property type="match status" value="1"/>
</dbReference>
<dbReference type="OrthoDB" id="2796277at2759"/>
<evidence type="ECO:0000256" key="1">
    <source>
        <dbReference type="ARBA" id="ARBA00004141"/>
    </source>
</evidence>
<dbReference type="InterPro" id="IPR032805">
    <property type="entry name" value="Wax_synthase_dom"/>
</dbReference>
<dbReference type="PANTHER" id="PTHR31595:SF67">
    <property type="entry name" value="WAX SYNTHASE DOMAIN-CONTAINING PROTEIN"/>
    <property type="match status" value="1"/>
</dbReference>
<dbReference type="InterPro" id="IPR044851">
    <property type="entry name" value="Wax_synthase"/>
</dbReference>
<feature type="domain" description="Wax synthase" evidence="9">
    <location>
        <begin position="352"/>
        <end position="439"/>
    </location>
</feature>
<proteinExistence type="inferred from homology"/>
<feature type="region of interest" description="Disordered" evidence="7">
    <location>
        <begin position="129"/>
        <end position="171"/>
    </location>
</feature>
<dbReference type="AlphaFoldDB" id="A0A1B8B260"/>
<keyword evidence="11" id="KW-1185">Reference proteome</keyword>
<evidence type="ECO:0000256" key="6">
    <source>
        <dbReference type="ARBA" id="ARBA00023136"/>
    </source>
</evidence>
<feature type="transmembrane region" description="Helical" evidence="8">
    <location>
        <begin position="475"/>
        <end position="498"/>
    </location>
</feature>
<evidence type="ECO:0000256" key="8">
    <source>
        <dbReference type="SAM" id="Phobius"/>
    </source>
</evidence>
<dbReference type="Proteomes" id="UP000091967">
    <property type="component" value="Unassembled WGS sequence"/>
</dbReference>
<gene>
    <name evidence="10" type="ORF">FPOA_00750</name>
</gene>
<evidence type="ECO:0000256" key="5">
    <source>
        <dbReference type="ARBA" id="ARBA00022989"/>
    </source>
</evidence>
<feature type="transmembrane region" description="Helical" evidence="8">
    <location>
        <begin position="309"/>
        <end position="329"/>
    </location>
</feature>
<feature type="transmembrane region" description="Helical" evidence="8">
    <location>
        <begin position="91"/>
        <end position="110"/>
    </location>
</feature>
<evidence type="ECO:0000256" key="4">
    <source>
        <dbReference type="ARBA" id="ARBA00022692"/>
    </source>
</evidence>